<evidence type="ECO:0000313" key="5">
    <source>
        <dbReference type="Proteomes" id="UP000063063"/>
    </source>
</evidence>
<dbReference type="GO" id="GO:0015031">
    <property type="term" value="P:protein transport"/>
    <property type="evidence" value="ECO:0007669"/>
    <property type="project" value="UniProtKB-KW"/>
</dbReference>
<comment type="function">
    <text evidence="1">Essential component of the TIM23 complex, a complex that mediates the translocation of transit peptide-containing proteins across the mitochondrial inner membrane.</text>
</comment>
<dbReference type="Gene3D" id="3.40.50.1000">
    <property type="entry name" value="HAD superfamily/HAD-like"/>
    <property type="match status" value="2"/>
</dbReference>
<dbReference type="EMBL" id="CP009383">
    <property type="protein sequence ID" value="AIN96697.1"/>
    <property type="molecule type" value="Genomic_DNA"/>
</dbReference>
<protein>
    <recommendedName>
        <fullName evidence="1">Mitochondrial import inner membrane translocase subunit TIM50</fullName>
    </recommendedName>
</protein>
<dbReference type="VEuPathDB" id="TriTrypDB:LPMP_141190"/>
<accession>A0A088RL27</accession>
<keyword evidence="1" id="KW-0653">Protein transport</keyword>
<comment type="subcellular location">
    <subcellularLocation>
        <location evidence="1">Mitochondrion inner membrane</location>
        <topology evidence="1">Single-pass membrane protein</topology>
    </subcellularLocation>
</comment>
<dbReference type="eggNOG" id="ENOG502RZ6D">
    <property type="taxonomic scope" value="Eukaryota"/>
</dbReference>
<evidence type="ECO:0000259" key="3">
    <source>
        <dbReference type="PROSITE" id="PS50969"/>
    </source>
</evidence>
<evidence type="ECO:0000313" key="4">
    <source>
        <dbReference type="EMBL" id="AIN96697.1"/>
    </source>
</evidence>
<keyword evidence="5" id="KW-1185">Reference proteome</keyword>
<keyword evidence="1" id="KW-0813">Transport</keyword>
<organism evidence="4 5">
    <name type="scientific">Leishmania panamensis</name>
    <dbReference type="NCBI Taxonomy" id="5679"/>
    <lineage>
        <taxon>Eukaryota</taxon>
        <taxon>Discoba</taxon>
        <taxon>Euglenozoa</taxon>
        <taxon>Kinetoplastea</taxon>
        <taxon>Metakinetoplastina</taxon>
        <taxon>Trypanosomatida</taxon>
        <taxon>Trypanosomatidae</taxon>
        <taxon>Leishmaniinae</taxon>
        <taxon>Leishmania</taxon>
        <taxon>Leishmania guyanensis species complex</taxon>
    </lineage>
</organism>
<dbReference type="Proteomes" id="UP000063063">
    <property type="component" value="Chromosome 14"/>
</dbReference>
<dbReference type="VEuPathDB" id="TriTrypDB:LPAL13_140017500"/>
<proteinExistence type="inferred from homology"/>
<dbReference type="InterPro" id="IPR036412">
    <property type="entry name" value="HAD-like_sf"/>
</dbReference>
<feature type="compositionally biased region" description="Low complexity" evidence="2">
    <location>
        <begin position="117"/>
        <end position="130"/>
    </location>
</feature>
<dbReference type="PROSITE" id="PS50969">
    <property type="entry name" value="FCP1"/>
    <property type="match status" value="1"/>
</dbReference>
<dbReference type="InterPro" id="IPR004274">
    <property type="entry name" value="FCP1_dom"/>
</dbReference>
<dbReference type="RefSeq" id="XP_010697350.1">
    <property type="nucleotide sequence ID" value="XM_010699048.1"/>
</dbReference>
<keyword evidence="1" id="KW-0811">Translocation</keyword>
<dbReference type="SUPFAM" id="SSF56784">
    <property type="entry name" value="HAD-like"/>
    <property type="match status" value="2"/>
</dbReference>
<dbReference type="GeneID" id="22573386"/>
<keyword evidence="1" id="KW-0809">Transit peptide</keyword>
<dbReference type="Pfam" id="PF03031">
    <property type="entry name" value="NIF"/>
    <property type="match status" value="2"/>
</dbReference>
<dbReference type="InterPro" id="IPR023214">
    <property type="entry name" value="HAD_sf"/>
</dbReference>
<comment type="similarity">
    <text evidence="1">Belongs to the TIM50 family.</text>
</comment>
<dbReference type="OrthoDB" id="1711508at2759"/>
<feature type="domain" description="FCP1 homology" evidence="3">
    <location>
        <begin position="1"/>
        <end position="262"/>
    </location>
</feature>
<dbReference type="InterPro" id="IPR050365">
    <property type="entry name" value="TIM50"/>
</dbReference>
<keyword evidence="1" id="KW-0496">Mitochondrion</keyword>
<comment type="subunit">
    <text evidence="1">Component of the TIM23 complex.</text>
</comment>
<dbReference type="GO" id="GO:0005744">
    <property type="term" value="C:TIM23 mitochondrial import inner membrane translocase complex"/>
    <property type="evidence" value="ECO:0007669"/>
    <property type="project" value="UniProtKB-UniRule"/>
</dbReference>
<feature type="region of interest" description="Disordered" evidence="2">
    <location>
        <begin position="116"/>
        <end position="150"/>
    </location>
</feature>
<dbReference type="KEGG" id="lpan:LPMP_141190"/>
<sequence>MPALKPLLVFGLRGTLVERIHVRNVPEGMPAPDLTVGMMKVWLRPHMMEVLNELQSHCRLSIWSSTTARNTQPLVRAVFDRNMAPQAAAMAATAVTARSVLTAAPSATPTKHEIANASAIDADSDAAASARDGRGGRFGKKNRPATSDAAANESVSASIIDITQPQRVHFEFVWAREHTRVDDFRRLNAAVADDSHATVKDLSHVFAQFPSIAQPENTVLIDDTPSKARMQAANYVWLDGCDGLRIKDEAGLYRLRDFVMKELVPAKDVRELLPRRIRI</sequence>
<name>A0A088RL27_LEIPA</name>
<gene>
    <name evidence="4" type="ORF">LPMP_141190</name>
</gene>
<dbReference type="AlphaFoldDB" id="A0A088RL27"/>
<reference evidence="4 5" key="1">
    <citation type="journal article" date="2015" name="Sci. Rep.">
        <title>The genome of Leishmania panamensis: insights into genomics of the L. (Viannia) subgenus.</title>
        <authorList>
            <person name="Llanes A."/>
            <person name="Restrepo C.M."/>
            <person name="Vecchio G.D."/>
            <person name="Anguizola F.J."/>
            <person name="Lleonart R."/>
        </authorList>
    </citation>
    <scope>NUCLEOTIDE SEQUENCE [LARGE SCALE GENOMIC DNA]</scope>
    <source>
        <strain evidence="4 5">MHOM/PA/94/PSC-1</strain>
    </source>
</reference>
<evidence type="ECO:0000256" key="1">
    <source>
        <dbReference type="RuleBase" id="RU365079"/>
    </source>
</evidence>
<dbReference type="PANTHER" id="PTHR12210">
    <property type="entry name" value="DULLARD PROTEIN PHOSPHATASE"/>
    <property type="match status" value="1"/>
</dbReference>
<evidence type="ECO:0000256" key="2">
    <source>
        <dbReference type="SAM" id="MobiDB-lite"/>
    </source>
</evidence>